<comment type="caution">
    <text evidence="6">The sequence shown here is derived from an EMBL/GenBank/DDBJ whole genome shotgun (WGS) entry which is preliminary data.</text>
</comment>
<feature type="domain" description="ABC transporter" evidence="5">
    <location>
        <begin position="11"/>
        <end position="238"/>
    </location>
</feature>
<dbReference type="Gene3D" id="3.40.50.300">
    <property type="entry name" value="P-loop containing nucleotide triphosphate hydrolases"/>
    <property type="match status" value="1"/>
</dbReference>
<gene>
    <name evidence="6" type="ORF">TP70_05495</name>
</gene>
<dbReference type="PANTHER" id="PTHR43335:SF4">
    <property type="entry name" value="ABC TRANSPORTER, ATP-BINDING PROTEIN"/>
    <property type="match status" value="1"/>
</dbReference>
<dbReference type="InterPro" id="IPR027417">
    <property type="entry name" value="P-loop_NTPase"/>
</dbReference>
<evidence type="ECO:0000313" key="6">
    <source>
        <dbReference type="EMBL" id="KIX90931.1"/>
    </source>
</evidence>
<proteinExistence type="inferred from homology"/>
<dbReference type="PROSITE" id="PS00211">
    <property type="entry name" value="ABC_TRANSPORTER_1"/>
    <property type="match status" value="1"/>
</dbReference>
<dbReference type="EMBL" id="JXWY01000033">
    <property type="protein sequence ID" value="KIX90931.1"/>
    <property type="molecule type" value="Genomic_DNA"/>
</dbReference>
<dbReference type="InterPro" id="IPR017871">
    <property type="entry name" value="ABC_transporter-like_CS"/>
</dbReference>
<dbReference type="SUPFAM" id="SSF52540">
    <property type="entry name" value="P-loop containing nucleoside triphosphate hydrolases"/>
    <property type="match status" value="1"/>
</dbReference>
<dbReference type="PANTHER" id="PTHR43335">
    <property type="entry name" value="ABC TRANSPORTER, ATP-BINDING PROTEIN"/>
    <property type="match status" value="1"/>
</dbReference>
<keyword evidence="4" id="KW-0067">ATP-binding</keyword>
<evidence type="ECO:0000256" key="4">
    <source>
        <dbReference type="ARBA" id="ARBA00022840"/>
    </source>
</evidence>
<evidence type="ECO:0000259" key="5">
    <source>
        <dbReference type="PROSITE" id="PS50893"/>
    </source>
</evidence>
<evidence type="ECO:0000313" key="7">
    <source>
        <dbReference type="Proteomes" id="UP000032366"/>
    </source>
</evidence>
<accession>A0ABR5C895</accession>
<comment type="similarity">
    <text evidence="1">Belongs to the ABC transporter superfamily.</text>
</comment>
<dbReference type="Proteomes" id="UP000032366">
    <property type="component" value="Unassembled WGS sequence"/>
</dbReference>
<evidence type="ECO:0000256" key="2">
    <source>
        <dbReference type="ARBA" id="ARBA00022448"/>
    </source>
</evidence>
<reference evidence="6 7" key="1">
    <citation type="submission" date="2015-01" db="EMBL/GenBank/DDBJ databases">
        <authorList>
            <person name="Guo J."/>
        </authorList>
    </citation>
    <scope>NUCLEOTIDE SEQUENCE [LARGE SCALE GENOMIC DNA]</scope>
    <source>
        <strain evidence="6 7">DSM 22147</strain>
    </source>
</reference>
<sequence length="312" mass="35244">MKKEATVLNVVETQNVSKKFGSFQAVQDLNIRIPEGQICGFLGPNGSGKTTTIRMLLGLAKPTDGHVKLFDMALEDHKQEILNQVGALVDSPSFYDHLTGYENLKIMQYIHNNRENEIENVLEIVELTHAAHKKVKDYSLGMKQRLGIAIALMNNPKLIILDEPTNGLDPSGIKKMRELLMKLVEERGISIIVSSHNLFEIEQMCSYVCVINSGKLLFQGEMQTLLSEYNQDNVYFMTGDNEKAQSLLDGFNTSIQNERLHVQAHRNDIPKINKTLVGHDVDIYEIYHEKSSLEDIFLKLTNEQVEGDVADE</sequence>
<dbReference type="InterPro" id="IPR003439">
    <property type="entry name" value="ABC_transporter-like_ATP-bd"/>
</dbReference>
<evidence type="ECO:0000256" key="3">
    <source>
        <dbReference type="ARBA" id="ARBA00022741"/>
    </source>
</evidence>
<keyword evidence="3" id="KW-0547">Nucleotide-binding</keyword>
<name>A0ABR5C895_9STAP</name>
<keyword evidence="2" id="KW-0813">Transport</keyword>
<dbReference type="SMART" id="SM00382">
    <property type="entry name" value="AAA"/>
    <property type="match status" value="1"/>
</dbReference>
<dbReference type="Pfam" id="PF00005">
    <property type="entry name" value="ABC_tran"/>
    <property type="match status" value="1"/>
</dbReference>
<dbReference type="CDD" id="cd03268">
    <property type="entry name" value="ABC_BcrA_bacitracin_resist"/>
    <property type="match status" value="1"/>
</dbReference>
<dbReference type="PROSITE" id="PS50893">
    <property type="entry name" value="ABC_TRANSPORTER_2"/>
    <property type="match status" value="1"/>
</dbReference>
<organism evidence="6 7">
    <name type="scientific">Staphylococcus microti</name>
    <dbReference type="NCBI Taxonomy" id="569857"/>
    <lineage>
        <taxon>Bacteria</taxon>
        <taxon>Bacillati</taxon>
        <taxon>Bacillota</taxon>
        <taxon>Bacilli</taxon>
        <taxon>Bacillales</taxon>
        <taxon>Staphylococcaceae</taxon>
        <taxon>Staphylococcus</taxon>
    </lineage>
</organism>
<protein>
    <recommendedName>
        <fullName evidence="5">ABC transporter domain-containing protein</fullName>
    </recommendedName>
</protein>
<evidence type="ECO:0000256" key="1">
    <source>
        <dbReference type="ARBA" id="ARBA00005417"/>
    </source>
</evidence>
<dbReference type="InterPro" id="IPR003593">
    <property type="entry name" value="AAA+_ATPase"/>
</dbReference>
<keyword evidence="7" id="KW-1185">Reference proteome</keyword>